<dbReference type="OrthoDB" id="2059648at2"/>
<keyword evidence="3" id="KW-1185">Reference proteome</keyword>
<feature type="domain" description="ABM" evidence="1">
    <location>
        <begin position="6"/>
        <end position="68"/>
    </location>
</feature>
<comment type="caution">
    <text evidence="2">The sequence shown here is derived from an EMBL/GenBank/DDBJ whole genome shotgun (WGS) entry which is preliminary data.</text>
</comment>
<dbReference type="EMBL" id="NIBG01000007">
    <property type="protein sequence ID" value="PAB59480.1"/>
    <property type="molecule type" value="Genomic_DNA"/>
</dbReference>
<dbReference type="Proteomes" id="UP000216024">
    <property type="component" value="Unassembled WGS sequence"/>
</dbReference>
<protein>
    <recommendedName>
        <fullName evidence="1">ABM domain-containing protein</fullName>
    </recommendedName>
</protein>
<dbReference type="Pfam" id="PF03992">
    <property type="entry name" value="ABM"/>
    <property type="match status" value="1"/>
</dbReference>
<evidence type="ECO:0000313" key="2">
    <source>
        <dbReference type="EMBL" id="PAB59480.1"/>
    </source>
</evidence>
<sequence>MNKGTITEIVEFNIMPGISDEEFIEIVNSLEEGFHKKQKGFIDTELVKGKDRQWIMIQHWESRDSVKESSRLLMREEITNDFRDMIDPKSVRMLILDKIKTWNK</sequence>
<evidence type="ECO:0000259" key="1">
    <source>
        <dbReference type="Pfam" id="PF03992"/>
    </source>
</evidence>
<proteinExistence type="predicted"/>
<accession>A0A267ML28</accession>
<dbReference type="AlphaFoldDB" id="A0A267ML28"/>
<dbReference type="Gene3D" id="3.30.70.100">
    <property type="match status" value="1"/>
</dbReference>
<dbReference type="InterPro" id="IPR011008">
    <property type="entry name" value="Dimeric_a/b-barrel"/>
</dbReference>
<evidence type="ECO:0000313" key="3">
    <source>
        <dbReference type="Proteomes" id="UP000216024"/>
    </source>
</evidence>
<organism evidence="2 3">
    <name type="scientific">Anaeromicrobium sediminis</name>
    <dbReference type="NCBI Taxonomy" id="1478221"/>
    <lineage>
        <taxon>Bacteria</taxon>
        <taxon>Bacillati</taxon>
        <taxon>Bacillota</taxon>
        <taxon>Clostridia</taxon>
        <taxon>Peptostreptococcales</taxon>
        <taxon>Thermotaleaceae</taxon>
        <taxon>Anaeromicrobium</taxon>
    </lineage>
</organism>
<dbReference type="SUPFAM" id="SSF54909">
    <property type="entry name" value="Dimeric alpha+beta barrel"/>
    <property type="match status" value="1"/>
</dbReference>
<reference evidence="2 3" key="1">
    <citation type="submission" date="2017-06" db="EMBL/GenBank/DDBJ databases">
        <title>Draft genome sequence of anaerobic fermentative bacterium Anaeromicrobium sediminis DY2726D isolated from West Pacific Ocean sediments.</title>
        <authorList>
            <person name="Zeng X."/>
        </authorList>
    </citation>
    <scope>NUCLEOTIDE SEQUENCE [LARGE SCALE GENOMIC DNA]</scope>
    <source>
        <strain evidence="2 3">DY2726D</strain>
    </source>
</reference>
<gene>
    <name evidence="2" type="ORF">CCE28_09700</name>
</gene>
<name>A0A267ML28_9FIRM</name>
<dbReference type="RefSeq" id="WP_095133395.1">
    <property type="nucleotide sequence ID" value="NZ_NIBG01000007.1"/>
</dbReference>
<dbReference type="InterPro" id="IPR007138">
    <property type="entry name" value="ABM_dom"/>
</dbReference>